<organism evidence="1 2">
    <name type="scientific">Trifolium medium</name>
    <dbReference type="NCBI Taxonomy" id="97028"/>
    <lineage>
        <taxon>Eukaryota</taxon>
        <taxon>Viridiplantae</taxon>
        <taxon>Streptophyta</taxon>
        <taxon>Embryophyta</taxon>
        <taxon>Tracheophyta</taxon>
        <taxon>Spermatophyta</taxon>
        <taxon>Magnoliopsida</taxon>
        <taxon>eudicotyledons</taxon>
        <taxon>Gunneridae</taxon>
        <taxon>Pentapetalae</taxon>
        <taxon>rosids</taxon>
        <taxon>fabids</taxon>
        <taxon>Fabales</taxon>
        <taxon>Fabaceae</taxon>
        <taxon>Papilionoideae</taxon>
        <taxon>50 kb inversion clade</taxon>
        <taxon>NPAAA clade</taxon>
        <taxon>Hologalegina</taxon>
        <taxon>IRL clade</taxon>
        <taxon>Trifolieae</taxon>
        <taxon>Trifolium</taxon>
    </lineage>
</organism>
<keyword evidence="1" id="KW-0378">Hydrolase</keyword>
<dbReference type="PANTHER" id="PTHR33710">
    <property type="entry name" value="BNAC02G09200D PROTEIN"/>
    <property type="match status" value="1"/>
</dbReference>
<keyword evidence="1" id="KW-0269">Exonuclease</keyword>
<dbReference type="InterPro" id="IPR036691">
    <property type="entry name" value="Endo/exonu/phosph_ase_sf"/>
</dbReference>
<dbReference type="PANTHER" id="PTHR33710:SF79">
    <property type="entry name" value="OS06G0205337 PROTEIN"/>
    <property type="match status" value="1"/>
</dbReference>
<keyword evidence="2" id="KW-1185">Reference proteome</keyword>
<reference evidence="1 2" key="1">
    <citation type="journal article" date="2018" name="Front. Plant Sci.">
        <title>Red Clover (Trifolium pratense) and Zigzag Clover (T. medium) - A Picture of Genomic Similarities and Differences.</title>
        <authorList>
            <person name="Dluhosova J."/>
            <person name="Istvanek J."/>
            <person name="Nedelnik J."/>
            <person name="Repkova J."/>
        </authorList>
    </citation>
    <scope>NUCLEOTIDE SEQUENCE [LARGE SCALE GENOMIC DNA]</scope>
    <source>
        <strain evidence="2">cv. 10/8</strain>
        <tissue evidence="1">Leaf</tissue>
    </source>
</reference>
<dbReference type="GO" id="GO:0004519">
    <property type="term" value="F:endonuclease activity"/>
    <property type="evidence" value="ECO:0007669"/>
    <property type="project" value="UniProtKB-KW"/>
</dbReference>
<dbReference type="Proteomes" id="UP000265520">
    <property type="component" value="Unassembled WGS sequence"/>
</dbReference>
<evidence type="ECO:0000313" key="1">
    <source>
        <dbReference type="EMBL" id="MCI07323.1"/>
    </source>
</evidence>
<dbReference type="GO" id="GO:0004527">
    <property type="term" value="F:exonuclease activity"/>
    <property type="evidence" value="ECO:0007669"/>
    <property type="project" value="UniProtKB-KW"/>
</dbReference>
<keyword evidence="1" id="KW-0540">Nuclease</keyword>
<protein>
    <submittedName>
        <fullName evidence="1">Endonuclease/exonuclease/phosphatase family protein</fullName>
    </submittedName>
</protein>
<dbReference type="Gene3D" id="3.60.10.10">
    <property type="entry name" value="Endonuclease/exonuclease/phosphatase"/>
    <property type="match status" value="1"/>
</dbReference>
<comment type="caution">
    <text evidence="1">The sequence shown here is derived from an EMBL/GenBank/DDBJ whole genome shotgun (WGS) entry which is preliminary data.</text>
</comment>
<evidence type="ECO:0000313" key="2">
    <source>
        <dbReference type="Proteomes" id="UP000265520"/>
    </source>
</evidence>
<dbReference type="SUPFAM" id="SSF56219">
    <property type="entry name" value="DNase I-like"/>
    <property type="match status" value="1"/>
</dbReference>
<name>A0A392P5H4_9FABA</name>
<accession>A0A392P5H4</accession>
<sequence>MSQLPWCVIGDFNDLLSQKDKRGVHPHPNWLCTGFRNAVNDCNLTDIYLEGYPFTWIKSGGTDHVIEERLDRALANSLWLSLFPNAKLINLLTSHSDHNPILLQSKPRVQTKFKYSFKFENSWFKKEDLEEVVAAGWRAERV</sequence>
<dbReference type="EMBL" id="LXQA010064980">
    <property type="protein sequence ID" value="MCI07323.1"/>
    <property type="molecule type" value="Genomic_DNA"/>
</dbReference>
<dbReference type="AlphaFoldDB" id="A0A392P5H4"/>
<proteinExistence type="predicted"/>
<keyword evidence="1" id="KW-0255">Endonuclease</keyword>